<evidence type="ECO:0000313" key="3">
    <source>
        <dbReference type="Proteomes" id="UP000246964"/>
    </source>
</evidence>
<feature type="signal peptide" evidence="1">
    <location>
        <begin position="1"/>
        <end position="22"/>
    </location>
</feature>
<evidence type="ECO:0008006" key="4">
    <source>
        <dbReference type="Google" id="ProtNLM"/>
    </source>
</evidence>
<gene>
    <name evidence="2" type="ORF">DET45_103169</name>
</gene>
<name>A0A317Q9J1_9GAMM</name>
<dbReference type="InterPro" id="IPR036034">
    <property type="entry name" value="PDZ_sf"/>
</dbReference>
<accession>A0A317Q9J1</accession>
<comment type="caution">
    <text evidence="2">The sequence shown here is derived from an EMBL/GenBank/DDBJ whole genome shotgun (WGS) entry which is preliminary data.</text>
</comment>
<evidence type="ECO:0000313" key="2">
    <source>
        <dbReference type="EMBL" id="PWW14477.1"/>
    </source>
</evidence>
<dbReference type="Gene3D" id="2.30.42.10">
    <property type="match status" value="1"/>
</dbReference>
<dbReference type="AlphaFoldDB" id="A0A317Q9J1"/>
<dbReference type="Proteomes" id="UP000246964">
    <property type="component" value="Unassembled WGS sequence"/>
</dbReference>
<keyword evidence="1" id="KW-0732">Signal</keyword>
<evidence type="ECO:0000256" key="1">
    <source>
        <dbReference type="SAM" id="SignalP"/>
    </source>
</evidence>
<reference evidence="2 3" key="1">
    <citation type="submission" date="2018-05" db="EMBL/GenBank/DDBJ databases">
        <title>Freshwater and sediment microbial communities from various areas in North America, analyzing microbe dynamics in response to fracking.</title>
        <authorList>
            <person name="Lamendella R."/>
        </authorList>
    </citation>
    <scope>NUCLEOTIDE SEQUENCE [LARGE SCALE GENOMIC DNA]</scope>
    <source>
        <strain evidence="2 3">125B1</strain>
    </source>
</reference>
<proteinExistence type="predicted"/>
<dbReference type="RefSeq" id="WP_110075368.1">
    <property type="nucleotide sequence ID" value="NZ_QGTT01000003.1"/>
</dbReference>
<keyword evidence="3" id="KW-1185">Reference proteome</keyword>
<feature type="chain" id="PRO_5016395791" description="PDZ domain-containing protein" evidence="1">
    <location>
        <begin position="23"/>
        <end position="285"/>
    </location>
</feature>
<dbReference type="OrthoDB" id="6402251at2"/>
<sequence length="285" mass="31847">MTAYYRWVVVTLTLLFPVYFSAAAVTAAPAQQSEEQIRQQARDTAIAASKLYGSQPAVLLQEPPRSYIDWGAVLRTNGSVLVVRSNSMAAQLGLQQGDVVQQVDDLVLTEVGLDAVLGYLESLEHQQQVTLQVLRQQQSITLSGPAQATLIPGWRLIVDHQFNELNLTTNQSKVCGRISVFQQPPAAHDLYAVLITRINNRSIDAQTAVVQLSPGTYQIELMELIASKDFRRYRQQPRTQTFSLEVAANTTYHLGAQYPLAVIDDNSHDWLPKVWKRTQRQCTAQ</sequence>
<protein>
    <recommendedName>
        <fullName evidence="4">PDZ domain-containing protein</fullName>
    </recommendedName>
</protein>
<dbReference type="SUPFAM" id="SSF50156">
    <property type="entry name" value="PDZ domain-like"/>
    <property type="match status" value="1"/>
</dbReference>
<dbReference type="EMBL" id="QGTT01000003">
    <property type="protein sequence ID" value="PWW14477.1"/>
    <property type="molecule type" value="Genomic_DNA"/>
</dbReference>
<organism evidence="2 3">
    <name type="scientific">Pseudidiomarina maritima</name>
    <dbReference type="NCBI Taxonomy" id="519453"/>
    <lineage>
        <taxon>Bacteria</taxon>
        <taxon>Pseudomonadati</taxon>
        <taxon>Pseudomonadota</taxon>
        <taxon>Gammaproteobacteria</taxon>
        <taxon>Alteromonadales</taxon>
        <taxon>Idiomarinaceae</taxon>
        <taxon>Pseudidiomarina</taxon>
    </lineage>
</organism>